<evidence type="ECO:0000313" key="2">
    <source>
        <dbReference type="EMBL" id="MFB9073199.1"/>
    </source>
</evidence>
<comment type="caution">
    <text evidence="2">The sequence shown here is derived from an EMBL/GenBank/DDBJ whole genome shotgun (WGS) entry which is preliminary data.</text>
</comment>
<gene>
    <name evidence="2" type="ORF">ACFFX0_19140</name>
</gene>
<organism evidence="2 3">
    <name type="scientific">Citricoccus parietis</name>
    <dbReference type="NCBI Taxonomy" id="592307"/>
    <lineage>
        <taxon>Bacteria</taxon>
        <taxon>Bacillati</taxon>
        <taxon>Actinomycetota</taxon>
        <taxon>Actinomycetes</taxon>
        <taxon>Micrococcales</taxon>
        <taxon>Micrococcaceae</taxon>
        <taxon>Citricoccus</taxon>
    </lineage>
</organism>
<keyword evidence="3" id="KW-1185">Reference proteome</keyword>
<dbReference type="Proteomes" id="UP001589575">
    <property type="component" value="Unassembled WGS sequence"/>
</dbReference>
<name>A0ABV5G2Q4_9MICC</name>
<feature type="compositionally biased region" description="Basic residues" evidence="1">
    <location>
        <begin position="58"/>
        <end position="75"/>
    </location>
</feature>
<protein>
    <submittedName>
        <fullName evidence="2">Uncharacterized protein</fullName>
    </submittedName>
</protein>
<feature type="region of interest" description="Disordered" evidence="1">
    <location>
        <begin position="1"/>
        <end position="93"/>
    </location>
</feature>
<reference evidence="2 3" key="1">
    <citation type="submission" date="2024-09" db="EMBL/GenBank/DDBJ databases">
        <authorList>
            <person name="Sun Q."/>
            <person name="Mori K."/>
        </authorList>
    </citation>
    <scope>NUCLEOTIDE SEQUENCE [LARGE SCALE GENOMIC DNA]</scope>
    <source>
        <strain evidence="2 3">CCM 7609</strain>
    </source>
</reference>
<proteinExistence type="predicted"/>
<sequence length="93" mass="10060">MEWVRVVAANGPRSSSAEGMPSLSLARKPPALACGPPSLGGHETRSLRVRPLPCKHPGPPRRLRRSSTTRPRSHTVHPMGAFPQSKRPSHVTS</sequence>
<accession>A0ABV5G2Q4</accession>
<evidence type="ECO:0000256" key="1">
    <source>
        <dbReference type="SAM" id="MobiDB-lite"/>
    </source>
</evidence>
<evidence type="ECO:0000313" key="3">
    <source>
        <dbReference type="Proteomes" id="UP001589575"/>
    </source>
</evidence>
<dbReference type="EMBL" id="JBHMFI010000001">
    <property type="protein sequence ID" value="MFB9073199.1"/>
    <property type="molecule type" value="Genomic_DNA"/>
</dbReference>